<evidence type="ECO:0000313" key="5">
    <source>
        <dbReference type="Proteomes" id="UP000501466"/>
    </source>
</evidence>
<organism evidence="4 5">
    <name type="scientific">Thiosulfativibrio zosterae</name>
    <dbReference type="NCBI Taxonomy" id="2675053"/>
    <lineage>
        <taxon>Bacteria</taxon>
        <taxon>Pseudomonadati</taxon>
        <taxon>Pseudomonadota</taxon>
        <taxon>Gammaproteobacteria</taxon>
        <taxon>Thiotrichales</taxon>
        <taxon>Piscirickettsiaceae</taxon>
        <taxon>Thiosulfativibrio</taxon>
    </lineage>
</organism>
<dbReference type="InterPro" id="IPR011006">
    <property type="entry name" value="CheY-like_superfamily"/>
</dbReference>
<name>A0A6F8PLE0_9GAMM</name>
<dbReference type="PANTHER" id="PTHR45228">
    <property type="entry name" value="CYCLIC DI-GMP PHOSPHODIESTERASE TM_0186-RELATED"/>
    <property type="match status" value="1"/>
</dbReference>
<dbReference type="InterPro" id="IPR003607">
    <property type="entry name" value="HD/PDEase_dom"/>
</dbReference>
<dbReference type="AlphaFoldDB" id="A0A6F8PLE0"/>
<gene>
    <name evidence="4" type="ORF">THMIRHAT_06650</name>
</gene>
<dbReference type="RefSeq" id="WP_173290765.1">
    <property type="nucleotide sequence ID" value="NZ_AP021888.1"/>
</dbReference>
<dbReference type="KEGG" id="tzo:THMIRHAT_06650"/>
<keyword evidence="1" id="KW-0597">Phosphoprotein</keyword>
<dbReference type="PANTHER" id="PTHR45228:SF5">
    <property type="entry name" value="CYCLIC DI-GMP PHOSPHODIESTERASE VC_1348-RELATED"/>
    <property type="match status" value="1"/>
</dbReference>
<feature type="domain" description="Response regulatory" evidence="2">
    <location>
        <begin position="4"/>
        <end position="119"/>
    </location>
</feature>
<feature type="modified residue" description="4-aspartylphosphate" evidence="1">
    <location>
        <position position="52"/>
    </location>
</feature>
<evidence type="ECO:0000259" key="2">
    <source>
        <dbReference type="PROSITE" id="PS50110"/>
    </source>
</evidence>
<dbReference type="GO" id="GO:0000160">
    <property type="term" value="P:phosphorelay signal transduction system"/>
    <property type="evidence" value="ECO:0007669"/>
    <property type="project" value="InterPro"/>
</dbReference>
<sequence length="358" mass="40584">MKPVILCVDDTPANLTLLHGHLNSLYTVKLLNSGEKALAFLKKERVDLILLDVMMPGLDGYEVCRHIRQDATTAHIPILFITAKNMPEDEEEALNAGGNDFISKPINPRVLMARIKTHLDLKNFQDWLQNENALLEKELEKRLTDIFKLQDASMGVMISLAEFRDECTGNHIKRTQLYITELANEVAAALPEYQLDSREVNLISKCTPLHDIGKITTPDSVLLKPGKLDHDEFEIMKLHVQKGYDILESASKNMGYYGEFLHVAQVIVMNHHEKWDGSGYPNGLAGKEIPLPGRLMAIVDVYDALRSERPYKKGFSHEEALDIMKAQSGKHFDPELLECFINIEAKLPVIHNNWSDRH</sequence>
<evidence type="ECO:0000256" key="1">
    <source>
        <dbReference type="PROSITE-ProRule" id="PRU00169"/>
    </source>
</evidence>
<dbReference type="SMART" id="SM00448">
    <property type="entry name" value="REC"/>
    <property type="match status" value="1"/>
</dbReference>
<dbReference type="InterPro" id="IPR052020">
    <property type="entry name" value="Cyclic_di-GMP/3'3'-cGAMP_PDE"/>
</dbReference>
<evidence type="ECO:0000313" key="4">
    <source>
        <dbReference type="EMBL" id="BBP42919.1"/>
    </source>
</evidence>
<dbReference type="Pfam" id="PF13487">
    <property type="entry name" value="HD_5"/>
    <property type="match status" value="1"/>
</dbReference>
<dbReference type="PROSITE" id="PS50110">
    <property type="entry name" value="RESPONSE_REGULATORY"/>
    <property type="match status" value="1"/>
</dbReference>
<dbReference type="SUPFAM" id="SSF109604">
    <property type="entry name" value="HD-domain/PDEase-like"/>
    <property type="match status" value="1"/>
</dbReference>
<dbReference type="EMBL" id="AP021888">
    <property type="protein sequence ID" value="BBP42919.1"/>
    <property type="molecule type" value="Genomic_DNA"/>
</dbReference>
<keyword evidence="5" id="KW-1185">Reference proteome</keyword>
<proteinExistence type="predicted"/>
<accession>A0A6F8PLE0</accession>
<dbReference type="GO" id="GO:0008081">
    <property type="term" value="F:phosphoric diester hydrolase activity"/>
    <property type="evidence" value="ECO:0007669"/>
    <property type="project" value="UniProtKB-ARBA"/>
</dbReference>
<dbReference type="PROSITE" id="PS51832">
    <property type="entry name" value="HD_GYP"/>
    <property type="match status" value="1"/>
</dbReference>
<dbReference type="SMART" id="SM00471">
    <property type="entry name" value="HDc"/>
    <property type="match status" value="1"/>
</dbReference>
<dbReference type="Gene3D" id="1.10.3210.10">
    <property type="entry name" value="Hypothetical protein af1432"/>
    <property type="match status" value="1"/>
</dbReference>
<dbReference type="Pfam" id="PF00072">
    <property type="entry name" value="Response_reg"/>
    <property type="match status" value="1"/>
</dbReference>
<dbReference type="Gene3D" id="3.40.50.2300">
    <property type="match status" value="1"/>
</dbReference>
<reference evidence="5" key="1">
    <citation type="submission" date="2019-11" db="EMBL/GenBank/DDBJ databases">
        <title>Isolation and characterization of two novel species in the genus Thiomicrorhabdus.</title>
        <authorList>
            <person name="Mochizuki J."/>
            <person name="Kojima H."/>
            <person name="Fukui M."/>
        </authorList>
    </citation>
    <scope>NUCLEOTIDE SEQUENCE [LARGE SCALE GENOMIC DNA]</scope>
    <source>
        <strain evidence="5">AkT22</strain>
    </source>
</reference>
<dbReference type="InterPro" id="IPR037522">
    <property type="entry name" value="HD_GYP_dom"/>
</dbReference>
<dbReference type="SUPFAM" id="SSF52172">
    <property type="entry name" value="CheY-like"/>
    <property type="match status" value="1"/>
</dbReference>
<protein>
    <submittedName>
        <fullName evidence="4">Two-component system response regulator</fullName>
    </submittedName>
</protein>
<dbReference type="Proteomes" id="UP000501466">
    <property type="component" value="Chromosome"/>
</dbReference>
<feature type="domain" description="HD-GYP" evidence="3">
    <location>
        <begin position="146"/>
        <end position="356"/>
    </location>
</feature>
<evidence type="ECO:0000259" key="3">
    <source>
        <dbReference type="PROSITE" id="PS51832"/>
    </source>
</evidence>
<dbReference type="CDD" id="cd00077">
    <property type="entry name" value="HDc"/>
    <property type="match status" value="1"/>
</dbReference>
<dbReference type="InterPro" id="IPR001789">
    <property type="entry name" value="Sig_transdc_resp-reg_receiver"/>
</dbReference>